<organism evidence="2 3">
    <name type="scientific">Phytoactinopolyspora halotolerans</name>
    <dbReference type="NCBI Taxonomy" id="1981512"/>
    <lineage>
        <taxon>Bacteria</taxon>
        <taxon>Bacillati</taxon>
        <taxon>Actinomycetota</taxon>
        <taxon>Actinomycetes</taxon>
        <taxon>Jiangellales</taxon>
        <taxon>Jiangellaceae</taxon>
        <taxon>Phytoactinopolyspora</taxon>
    </lineage>
</organism>
<sequence length="592" mass="65758">MAEFSTSLIVRGESVQSLYTQFRSGRLAVNRRYQRKLVWTEDEKKAFIDSLVQDMPVPLILVAEVVEDGQERLEVIDGLQRLNAVFSFMENEYGIINGYFDLNSLAETKQLLDEGALIQNSPVLDRSLCVDIAGYTLPVSAYRTSSNEKVDEVFRRINSNGRHLSRQEIRQAGCLSIYADTVRKISAAIRGDYSVSDMLDLKAMPAISISSSPERPGVFVDEIFWVRHRILDREQVRTSRDEEIVADLLVTMLSEPTPPYDSRVLDEFYGLTPSTESRADKIETAILRYSPEEVQSRFDDTIAAFNTVFDRGHVFSTHFFSAPRQRVPRYFEVVFLALDTILHKEGLSVLDYDAIRADLKDFGSKHIDIPGGGGRWTANSKKQNIDVVAGILRRNAIAGSVSTGPFETKNALVVERLLKASLVETSTLELKQGFSILSGTPSLSGDIVNEVARTSGAIANGGKGFEGYILVGIADKSADASRVTKLSGRDCPEIEGRYVTGIEIDVDQLGSIDDVLLWFTEKYKSCLVDSRLEAQVLRDMRVARIAERTVLILKVVDVGEPVAVSNSFYTRSGSQTLEVAAADVGRLFARFA</sequence>
<reference evidence="2 3" key="1">
    <citation type="submission" date="2020-02" db="EMBL/GenBank/DDBJ databases">
        <authorList>
            <person name="Li X.-J."/>
            <person name="Han X.-M."/>
        </authorList>
    </citation>
    <scope>NUCLEOTIDE SEQUENCE [LARGE SCALE GENOMIC DNA]</scope>
    <source>
        <strain evidence="2 3">CCTCC AB 2017055</strain>
    </source>
</reference>
<dbReference type="Gene3D" id="3.30.950.30">
    <property type="entry name" value="Schlafen, AAA domain"/>
    <property type="match status" value="1"/>
</dbReference>
<dbReference type="PANTHER" id="PTHR39639:SF1">
    <property type="entry name" value="DUF262 DOMAIN-CONTAINING PROTEIN"/>
    <property type="match status" value="1"/>
</dbReference>
<evidence type="ECO:0000259" key="1">
    <source>
        <dbReference type="Pfam" id="PF03235"/>
    </source>
</evidence>
<dbReference type="AlphaFoldDB" id="A0A6L9SAJ7"/>
<dbReference type="PANTHER" id="PTHR39639">
    <property type="entry name" value="CHROMOSOME 16, WHOLE GENOME SHOTGUN SEQUENCE"/>
    <property type="match status" value="1"/>
</dbReference>
<evidence type="ECO:0000313" key="2">
    <source>
        <dbReference type="EMBL" id="NEE02063.1"/>
    </source>
</evidence>
<dbReference type="RefSeq" id="WP_163740271.1">
    <property type="nucleotide sequence ID" value="NZ_JAAGOA010000012.1"/>
</dbReference>
<name>A0A6L9SAJ7_9ACTN</name>
<dbReference type="InterPro" id="IPR038461">
    <property type="entry name" value="Schlafen_AlbA_2_dom_sf"/>
</dbReference>
<dbReference type="EMBL" id="JAAGOA010000012">
    <property type="protein sequence ID" value="NEE02063.1"/>
    <property type="molecule type" value="Genomic_DNA"/>
</dbReference>
<feature type="domain" description="GmrSD restriction endonucleases N-terminal" evidence="1">
    <location>
        <begin position="28"/>
        <end position="172"/>
    </location>
</feature>
<proteinExistence type="predicted"/>
<keyword evidence="3" id="KW-1185">Reference proteome</keyword>
<accession>A0A6L9SAJ7</accession>
<protein>
    <submittedName>
        <fullName evidence="2">DUF262 domain-containing protein</fullName>
    </submittedName>
</protein>
<dbReference type="Pfam" id="PF03235">
    <property type="entry name" value="GmrSD_N"/>
    <property type="match status" value="1"/>
</dbReference>
<dbReference type="InterPro" id="IPR004919">
    <property type="entry name" value="GmrSD_N"/>
</dbReference>
<evidence type="ECO:0000313" key="3">
    <source>
        <dbReference type="Proteomes" id="UP000475214"/>
    </source>
</evidence>
<comment type="caution">
    <text evidence="2">The sequence shown here is derived from an EMBL/GenBank/DDBJ whole genome shotgun (WGS) entry which is preliminary data.</text>
</comment>
<gene>
    <name evidence="2" type="ORF">G1H10_17960</name>
</gene>
<dbReference type="Proteomes" id="UP000475214">
    <property type="component" value="Unassembled WGS sequence"/>
</dbReference>